<reference evidence="1" key="1">
    <citation type="journal article" date="2021" name="New Phytol.">
        <title>Evolutionary innovations through gain and loss of genes in the ectomycorrhizal Boletales.</title>
        <authorList>
            <person name="Wu G."/>
            <person name="Miyauchi S."/>
            <person name="Morin E."/>
            <person name="Kuo A."/>
            <person name="Drula E."/>
            <person name="Varga T."/>
            <person name="Kohler A."/>
            <person name="Feng B."/>
            <person name="Cao Y."/>
            <person name="Lipzen A."/>
            <person name="Daum C."/>
            <person name="Hundley H."/>
            <person name="Pangilinan J."/>
            <person name="Johnson J."/>
            <person name="Barry K."/>
            <person name="LaButti K."/>
            <person name="Ng V."/>
            <person name="Ahrendt S."/>
            <person name="Min B."/>
            <person name="Choi I.G."/>
            <person name="Park H."/>
            <person name="Plett J.M."/>
            <person name="Magnuson J."/>
            <person name="Spatafora J.W."/>
            <person name="Nagy L.G."/>
            <person name="Henrissat B."/>
            <person name="Grigoriev I.V."/>
            <person name="Yang Z.L."/>
            <person name="Xu J."/>
            <person name="Martin F.M."/>
        </authorList>
    </citation>
    <scope>NUCLEOTIDE SEQUENCE</scope>
    <source>
        <strain evidence="1">ATCC 28755</strain>
    </source>
</reference>
<protein>
    <submittedName>
        <fullName evidence="1">Uncharacterized protein</fullName>
    </submittedName>
</protein>
<organism evidence="1 2">
    <name type="scientific">Hygrophoropsis aurantiaca</name>
    <dbReference type="NCBI Taxonomy" id="72124"/>
    <lineage>
        <taxon>Eukaryota</taxon>
        <taxon>Fungi</taxon>
        <taxon>Dikarya</taxon>
        <taxon>Basidiomycota</taxon>
        <taxon>Agaricomycotina</taxon>
        <taxon>Agaricomycetes</taxon>
        <taxon>Agaricomycetidae</taxon>
        <taxon>Boletales</taxon>
        <taxon>Coniophorineae</taxon>
        <taxon>Hygrophoropsidaceae</taxon>
        <taxon>Hygrophoropsis</taxon>
    </lineage>
</organism>
<sequence length="240" mass="24158">MYRQFVVFAAVSFAGLQLKGAFAQSNSTGVCLASTGFNWTTNSMNQSPCQVANALFAANPCNQSGISYPAMTTDTYYAGPLANQATACTCGTVIYSLTSACALCQNGGFLGYNAWISSCDANITLYQVWPASIPSDTTIPPWAYLPLVNGQFDNLQGQSNASAVAAEGTSTSSSTAISSTTSSAATITTSTAPASSGSSASTTSASARSTGASTGSAGKTSASVGRGFAGAVFLSLLGVF</sequence>
<comment type="caution">
    <text evidence="1">The sequence shown here is derived from an EMBL/GenBank/DDBJ whole genome shotgun (WGS) entry which is preliminary data.</text>
</comment>
<accession>A0ACB8A4L1</accession>
<gene>
    <name evidence="1" type="ORF">BJ138DRAFT_1103884</name>
</gene>
<evidence type="ECO:0000313" key="1">
    <source>
        <dbReference type="EMBL" id="KAH7907957.1"/>
    </source>
</evidence>
<dbReference type="Proteomes" id="UP000790377">
    <property type="component" value="Unassembled WGS sequence"/>
</dbReference>
<proteinExistence type="predicted"/>
<keyword evidence="2" id="KW-1185">Reference proteome</keyword>
<evidence type="ECO:0000313" key="2">
    <source>
        <dbReference type="Proteomes" id="UP000790377"/>
    </source>
</evidence>
<name>A0ACB8A4L1_9AGAM</name>
<dbReference type="EMBL" id="MU267856">
    <property type="protein sequence ID" value="KAH7907957.1"/>
    <property type="molecule type" value="Genomic_DNA"/>
</dbReference>